<feature type="region of interest" description="Disordered" evidence="1">
    <location>
        <begin position="109"/>
        <end position="149"/>
    </location>
</feature>
<reference evidence="3" key="1">
    <citation type="submission" date="2022-08" db="UniProtKB">
        <authorList>
            <consortium name="EnsemblMetazoa"/>
        </authorList>
    </citation>
    <scope>IDENTIFICATION</scope>
    <source>
        <strain evidence="3">EBRO</strain>
    </source>
</reference>
<feature type="signal peptide" evidence="2">
    <location>
        <begin position="1"/>
        <end position="22"/>
    </location>
</feature>
<keyword evidence="2" id="KW-0732">Signal</keyword>
<dbReference type="AlphaFoldDB" id="A0A182J9U4"/>
<evidence type="ECO:0000256" key="1">
    <source>
        <dbReference type="SAM" id="MobiDB-lite"/>
    </source>
</evidence>
<organism evidence="3">
    <name type="scientific">Anopheles atroparvus</name>
    <name type="common">European mosquito</name>
    <dbReference type="NCBI Taxonomy" id="41427"/>
    <lineage>
        <taxon>Eukaryota</taxon>
        <taxon>Metazoa</taxon>
        <taxon>Ecdysozoa</taxon>
        <taxon>Arthropoda</taxon>
        <taxon>Hexapoda</taxon>
        <taxon>Insecta</taxon>
        <taxon>Pterygota</taxon>
        <taxon>Neoptera</taxon>
        <taxon>Endopterygota</taxon>
        <taxon>Diptera</taxon>
        <taxon>Nematocera</taxon>
        <taxon>Culicoidea</taxon>
        <taxon>Culicidae</taxon>
        <taxon>Anophelinae</taxon>
        <taxon>Anopheles</taxon>
    </lineage>
</organism>
<dbReference type="VEuPathDB" id="VectorBase:AATE014077"/>
<protein>
    <submittedName>
        <fullName evidence="3">Uncharacterized protein</fullName>
    </submittedName>
</protein>
<sequence>MMLFIIIAVFVIIAAVDVDVRALTGNASQVAVLEPFLEEEQNVTESQQRLQGTSSTRIELDQARGQWRQLGDSRATKYRRITAKENHVTAAMSHTTVSASVVQAVGGTPTTTGTASATAGGPPSVAASSGGSGANGSTTNHHWSHAGRHSWDPGRIGVEHLAGALSPLCITDANHEIVRPKPRRKAVGRERRAGIAPLGRSSSLVRSQVFGTV</sequence>
<feature type="chain" id="PRO_5043735998" evidence="2">
    <location>
        <begin position="23"/>
        <end position="213"/>
    </location>
</feature>
<proteinExistence type="predicted"/>
<evidence type="ECO:0000256" key="2">
    <source>
        <dbReference type="SAM" id="SignalP"/>
    </source>
</evidence>
<name>A0A182J9U4_ANOAO</name>
<feature type="compositionally biased region" description="Low complexity" evidence="1">
    <location>
        <begin position="109"/>
        <end position="140"/>
    </location>
</feature>
<dbReference type="EnsemblMetazoa" id="AATE014077-RA">
    <property type="protein sequence ID" value="AATE014077-PA.1"/>
    <property type="gene ID" value="AATE014077"/>
</dbReference>
<evidence type="ECO:0000313" key="3">
    <source>
        <dbReference type="EnsemblMetazoa" id="AATE014077-PA.1"/>
    </source>
</evidence>
<accession>A0A182J9U4</accession>